<name>A0ABQ4XLW8_9ASTR</name>
<gene>
    <name evidence="1" type="ORF">Tco_0680834</name>
</gene>
<evidence type="ECO:0000313" key="1">
    <source>
        <dbReference type="EMBL" id="GJS66270.1"/>
    </source>
</evidence>
<reference evidence="1" key="1">
    <citation type="journal article" date="2022" name="Int. J. Mol. Sci.">
        <title>Draft Genome of Tanacetum Coccineum: Genomic Comparison of Closely Related Tanacetum-Family Plants.</title>
        <authorList>
            <person name="Yamashiro T."/>
            <person name="Shiraishi A."/>
            <person name="Nakayama K."/>
            <person name="Satake H."/>
        </authorList>
    </citation>
    <scope>NUCLEOTIDE SEQUENCE</scope>
</reference>
<accession>A0ABQ4XLW8</accession>
<comment type="caution">
    <text evidence="1">The sequence shown here is derived from an EMBL/GenBank/DDBJ whole genome shotgun (WGS) entry which is preliminary data.</text>
</comment>
<organism evidence="1 2">
    <name type="scientific">Tanacetum coccineum</name>
    <dbReference type="NCBI Taxonomy" id="301880"/>
    <lineage>
        <taxon>Eukaryota</taxon>
        <taxon>Viridiplantae</taxon>
        <taxon>Streptophyta</taxon>
        <taxon>Embryophyta</taxon>
        <taxon>Tracheophyta</taxon>
        <taxon>Spermatophyta</taxon>
        <taxon>Magnoliopsida</taxon>
        <taxon>eudicotyledons</taxon>
        <taxon>Gunneridae</taxon>
        <taxon>Pentapetalae</taxon>
        <taxon>asterids</taxon>
        <taxon>campanulids</taxon>
        <taxon>Asterales</taxon>
        <taxon>Asteraceae</taxon>
        <taxon>Asteroideae</taxon>
        <taxon>Anthemideae</taxon>
        <taxon>Anthemidinae</taxon>
        <taxon>Tanacetum</taxon>
    </lineage>
</organism>
<reference evidence="1" key="2">
    <citation type="submission" date="2022-01" db="EMBL/GenBank/DDBJ databases">
        <authorList>
            <person name="Yamashiro T."/>
            <person name="Shiraishi A."/>
            <person name="Satake H."/>
            <person name="Nakayama K."/>
        </authorList>
    </citation>
    <scope>NUCLEOTIDE SEQUENCE</scope>
</reference>
<dbReference type="EMBL" id="BQNB010009636">
    <property type="protein sequence ID" value="GJS66270.1"/>
    <property type="molecule type" value="Genomic_DNA"/>
</dbReference>
<dbReference type="Proteomes" id="UP001151760">
    <property type="component" value="Unassembled WGS sequence"/>
</dbReference>
<evidence type="ECO:0008006" key="3">
    <source>
        <dbReference type="Google" id="ProtNLM"/>
    </source>
</evidence>
<sequence length="96" mass="11316">MSSLRCCMIDKNKNDEGLLLNLDLLEETREMAAIAEEKHKRNMKRKKEDTGKFGPKWEGPYEIIKVLGDRAYKLRDQEGKELPRTWNIADLKRCYT</sequence>
<keyword evidence="2" id="KW-1185">Reference proteome</keyword>
<evidence type="ECO:0000313" key="2">
    <source>
        <dbReference type="Proteomes" id="UP001151760"/>
    </source>
</evidence>
<proteinExistence type="predicted"/>
<protein>
    <recommendedName>
        <fullName evidence="3">Reverse transcriptase</fullName>
    </recommendedName>
</protein>